<feature type="compositionally biased region" description="Basic and acidic residues" evidence="1">
    <location>
        <begin position="675"/>
        <end position="685"/>
    </location>
</feature>
<keyword evidence="3" id="KW-1185">Reference proteome</keyword>
<evidence type="ECO:0000256" key="1">
    <source>
        <dbReference type="SAM" id="MobiDB-lite"/>
    </source>
</evidence>
<evidence type="ECO:0008006" key="4">
    <source>
        <dbReference type="Google" id="ProtNLM"/>
    </source>
</evidence>
<feature type="region of interest" description="Disordered" evidence="1">
    <location>
        <begin position="675"/>
        <end position="708"/>
    </location>
</feature>
<dbReference type="EMBL" id="JBFMKM010000012">
    <property type="protein sequence ID" value="KAL1302537.1"/>
    <property type="molecule type" value="Genomic_DNA"/>
</dbReference>
<feature type="region of interest" description="Disordered" evidence="1">
    <location>
        <begin position="724"/>
        <end position="772"/>
    </location>
</feature>
<proteinExistence type="predicted"/>
<feature type="region of interest" description="Disordered" evidence="1">
    <location>
        <begin position="65"/>
        <end position="112"/>
    </location>
</feature>
<comment type="caution">
    <text evidence="2">The sequence shown here is derived from an EMBL/GenBank/DDBJ whole genome shotgun (WGS) entry which is preliminary data.</text>
</comment>
<protein>
    <recommendedName>
        <fullName evidence="4">UBA domain-containing protein</fullName>
    </recommendedName>
</protein>
<name>A0ABR3P8N9_9PEZI</name>
<feature type="compositionally biased region" description="Polar residues" evidence="1">
    <location>
        <begin position="92"/>
        <end position="105"/>
    </location>
</feature>
<dbReference type="GeneID" id="95976622"/>
<dbReference type="RefSeq" id="XP_069198813.1">
    <property type="nucleotide sequence ID" value="XM_069342309.1"/>
</dbReference>
<gene>
    <name evidence="2" type="ORF">AAFC00_002920</name>
</gene>
<sequence length="772" mass="85412">MAIDASEEHITQVTEFAACDRDTACRYLKVKNNDVQAAIMAIFDGEDISQAEASLAWNETAFNADRDGNTSSAPNQTSYNDDNLQPLGAPTRGSTPVPSLKQPTTSDEEDAGLQQALAASRGETHYGQQEMGTISAGKTHFGPATRSNYDSNQWAMTLPGQEVMPDLEPADRVNARGEPRCLRPLPSAEYLPNLLTILHSIPLARKALLAPHTVRTSYGQDPEWWKGHTIRMPRIVSTVDLSSAALLTPAESDELIAEMQRLIALLDSSSRSYGSVDSLLRLDAVNNVGSELPAETLSDRVLHAWEIAAAKSPADDGVDLDVFRSRMGTNDDDGVETPYMRVMPLKISPSTADHSVTLAEAMNELLWDVDDPDESDVYIEQPAQILCIHASHEDKSAARTRLVIPQSFYIDQYLKENVDQTRGLRLDIAKARHRLGVIETTRHKLEKFSLGEPKGRVDTSLLLSHTIGHFSGQNKTTMLEERLLSGADVNVDLPPPTEQHEDIATRLNALYAGIKIKLDELEEESIKARDILSRLWQSTSESLPPESLKHRYWLRGVATKSSVTYLLRPRDETSGTGDAMNIDEDAPPGMQWWRIEYDDDGNRITKSLATQDDVIRAVELEYKEALIVYASDAAIAPQDDASLPAALRDFIRNDDELFKTELQFATQVASNFETSPRDVSTRRASIDSTTVNWGDEPPPYPDPDPPAHDIMLDGVEPEDDTNMEMVETDHGPLTMKSTKRRDSDDALMMGMGRSQDGVNPQDPNLPDSMDTL</sequence>
<feature type="compositionally biased region" description="Polar residues" evidence="1">
    <location>
        <begin position="69"/>
        <end position="83"/>
    </location>
</feature>
<organism evidence="2 3">
    <name type="scientific">Neodothiora populina</name>
    <dbReference type="NCBI Taxonomy" id="2781224"/>
    <lineage>
        <taxon>Eukaryota</taxon>
        <taxon>Fungi</taxon>
        <taxon>Dikarya</taxon>
        <taxon>Ascomycota</taxon>
        <taxon>Pezizomycotina</taxon>
        <taxon>Dothideomycetes</taxon>
        <taxon>Dothideomycetidae</taxon>
        <taxon>Dothideales</taxon>
        <taxon>Dothioraceae</taxon>
        <taxon>Neodothiora</taxon>
    </lineage>
</organism>
<evidence type="ECO:0000313" key="2">
    <source>
        <dbReference type="EMBL" id="KAL1302537.1"/>
    </source>
</evidence>
<dbReference type="PANTHER" id="PTHR39597:SF1">
    <property type="entry name" value="UBA DOMAIN-CONTAINING PROTEIN RUP1"/>
    <property type="match status" value="1"/>
</dbReference>
<dbReference type="InterPro" id="IPR055335">
    <property type="entry name" value="Ucp6/RUP1"/>
</dbReference>
<dbReference type="PANTHER" id="PTHR39597">
    <property type="entry name" value="UBA DOMAIN-CONTAINING PROTEIN RUP1"/>
    <property type="match status" value="1"/>
</dbReference>
<dbReference type="Proteomes" id="UP001562354">
    <property type="component" value="Unassembled WGS sequence"/>
</dbReference>
<reference evidence="2 3" key="1">
    <citation type="submission" date="2024-07" db="EMBL/GenBank/DDBJ databases">
        <title>Draft sequence of the Neodothiora populina.</title>
        <authorList>
            <person name="Drown D.D."/>
            <person name="Schuette U.S."/>
            <person name="Buechlein A.B."/>
            <person name="Rusch D.R."/>
            <person name="Winton L.W."/>
            <person name="Adams G.A."/>
        </authorList>
    </citation>
    <scope>NUCLEOTIDE SEQUENCE [LARGE SCALE GENOMIC DNA]</scope>
    <source>
        <strain evidence="2 3">CPC 39397</strain>
    </source>
</reference>
<evidence type="ECO:0000313" key="3">
    <source>
        <dbReference type="Proteomes" id="UP001562354"/>
    </source>
</evidence>
<accession>A0ABR3P8N9</accession>